<feature type="compositionally biased region" description="Basic and acidic residues" evidence="1">
    <location>
        <begin position="813"/>
        <end position="825"/>
    </location>
</feature>
<feature type="region of interest" description="Disordered" evidence="1">
    <location>
        <begin position="1"/>
        <end position="94"/>
    </location>
</feature>
<comment type="caution">
    <text evidence="2">The sequence shown here is derived from an EMBL/GenBank/DDBJ whole genome shotgun (WGS) entry which is preliminary data.</text>
</comment>
<feature type="region of interest" description="Disordered" evidence="1">
    <location>
        <begin position="640"/>
        <end position="752"/>
    </location>
</feature>
<feature type="compositionally biased region" description="Polar residues" evidence="1">
    <location>
        <begin position="312"/>
        <end position="325"/>
    </location>
</feature>
<sequence length="1135" mass="116457">MPLERIQPSVAFEPEPTTRACWQGTMDGSGSGGAGSSTSSASGMSPTHSGLQGGSGDALEGGRGMAPTSSVYASKYGSSNNSSSHSTAEDGYGHGCSYGYSHASGFGSGSGYGASSSLSMTPSSLPISGSTSPALSQHSSTGSFVDNSKGNIKGSSSSSSSSRSNSYLLRPDADSTRASSSACRSASSPHRPSRGDISGQDRQASFSFGFSELGTGWRSAHAPHQGSMDTIVQNQAPATPLADGEHGGKEQEERYLEQKRVAIPQAALHSHSALPLAVPPNEEGNTKLHAPLTPEGHSRFLLSDFAIGKTSNANARASRPSTAPSDPTAHPSLCSPPSPPMPPLPHRFAARQQEELAESRIGRAMMTGTLSTATTSSDEEGSRRRGRRRSSLFLDNYDDGRGQEDKNECYLGSGPPSPAPEEGWGGSGGGEDGHMHHAHEHGRSAAMRRLDEGGGSQNQSLDLLGRFGFTGRFAVSPALLSPTTPSEEKRGTAVDAQARRETDEQEEKDTDPLAQFDVRRTSGSQARAGADGSSAHQSWTSFSAPQPQARQRSASNAQVSSGIVNGPKQRDSISALREAGSPSASGSGAGALGRAGSWGRAAGIASIGSPRVRQGGIDVLADVDPLASFAAFAGSASLSKAGRASAAADAHDPALPSHVPASVGASSLQKQLQQQQAQDISGTGQKGNERKDKQQQQPQHASRPAVAHRSSGGSVNSHMSLLSQAHSDSSTASATSAGTASTALTRPGSRLSGDSISSIGISALSQSLLHTISPQQQQPKSATTSASAGSSVAAPTVPSSRHPNSGVVLVEDSSVRGERSTEKRSSRSSNAVSDTASGDTLAPALSDSPIKQRGGEEAQEVIEHAANQPALADFASPSTKLSRPSIDTCMLSTPNARSLRDSACSASPHQAGAEAASTPSPDSLSLSPNSDSLHRSPSTNASMTPTASHGLGLSEAVKLLMSPPSARVDDAASTVRQPLFDSTAQSGPLPSHTASADSLTGLSAEQLPLPSPSPSSLPQGLPARTTEGVGEHVQRRHTGVFLSRTRSQMLSQPDLFTAFSGAGGGRAAARAKAMQPVNFDNAPFSVLEARAKVMATSSQSTAMSGAELSSGPSAKWTRATTSLRHLLLSAMRQPA</sequence>
<feature type="region of interest" description="Disordered" evidence="1">
    <location>
        <begin position="772"/>
        <end position="887"/>
    </location>
</feature>
<organism evidence="2 3">
    <name type="scientific">Tilletiaria anomala (strain ATCC 24038 / CBS 436.72 / UBC 951)</name>
    <dbReference type="NCBI Taxonomy" id="1037660"/>
    <lineage>
        <taxon>Eukaryota</taxon>
        <taxon>Fungi</taxon>
        <taxon>Dikarya</taxon>
        <taxon>Basidiomycota</taxon>
        <taxon>Ustilaginomycotina</taxon>
        <taxon>Exobasidiomycetes</taxon>
        <taxon>Georgefischeriales</taxon>
        <taxon>Tilletiariaceae</taxon>
        <taxon>Tilletiaria</taxon>
    </lineage>
</organism>
<reference evidence="2 3" key="1">
    <citation type="submission" date="2014-05" db="EMBL/GenBank/DDBJ databases">
        <title>Draft genome sequence of a rare smut relative, Tilletiaria anomala UBC 951.</title>
        <authorList>
            <consortium name="DOE Joint Genome Institute"/>
            <person name="Toome M."/>
            <person name="Kuo A."/>
            <person name="Henrissat B."/>
            <person name="Lipzen A."/>
            <person name="Tritt A."/>
            <person name="Yoshinaga Y."/>
            <person name="Zane M."/>
            <person name="Barry K."/>
            <person name="Grigoriev I.V."/>
            <person name="Spatafora J.W."/>
            <person name="Aimea M.C."/>
        </authorList>
    </citation>
    <scope>NUCLEOTIDE SEQUENCE [LARGE SCALE GENOMIC DNA]</scope>
    <source>
        <strain evidence="2 3">UBC 951</strain>
    </source>
</reference>
<dbReference type="HOGENOM" id="CLU_278507_0_0_1"/>
<feature type="compositionally biased region" description="Low complexity" evidence="1">
    <location>
        <begin position="176"/>
        <end position="190"/>
    </location>
</feature>
<evidence type="ECO:0000313" key="3">
    <source>
        <dbReference type="Proteomes" id="UP000027361"/>
    </source>
</evidence>
<feature type="compositionally biased region" description="Low complexity" evidence="1">
    <location>
        <begin position="36"/>
        <end position="45"/>
    </location>
</feature>
<feature type="compositionally biased region" description="Pro residues" evidence="1">
    <location>
        <begin position="334"/>
        <end position="345"/>
    </location>
</feature>
<feature type="compositionally biased region" description="Basic and acidic residues" evidence="1">
    <location>
        <begin position="398"/>
        <end position="408"/>
    </location>
</feature>
<feature type="compositionally biased region" description="Low complexity" evidence="1">
    <location>
        <begin position="665"/>
        <end position="678"/>
    </location>
</feature>
<gene>
    <name evidence="2" type="ORF">K437DRAFT_160764</name>
</gene>
<feature type="compositionally biased region" description="Polar residues" evidence="1">
    <location>
        <begin position="129"/>
        <end position="154"/>
    </location>
</feature>
<evidence type="ECO:0000256" key="1">
    <source>
        <dbReference type="SAM" id="MobiDB-lite"/>
    </source>
</evidence>
<feature type="compositionally biased region" description="Basic and acidic residues" evidence="1">
    <location>
        <begin position="243"/>
        <end position="260"/>
    </location>
</feature>
<accession>A0A066VLA0</accession>
<keyword evidence="3" id="KW-1185">Reference proteome</keyword>
<dbReference type="GeneID" id="25261732"/>
<dbReference type="EMBL" id="JMSN01000069">
    <property type="protein sequence ID" value="KDN42512.1"/>
    <property type="molecule type" value="Genomic_DNA"/>
</dbReference>
<feature type="compositionally biased region" description="Low complexity" evidence="1">
    <location>
        <begin position="640"/>
        <end position="658"/>
    </location>
</feature>
<feature type="region of interest" description="Disordered" evidence="1">
    <location>
        <begin position="477"/>
        <end position="595"/>
    </location>
</feature>
<feature type="compositionally biased region" description="Gly residues" evidence="1">
    <location>
        <begin position="51"/>
        <end position="64"/>
    </location>
</feature>
<dbReference type="Proteomes" id="UP000027361">
    <property type="component" value="Unassembled WGS sequence"/>
</dbReference>
<dbReference type="AlphaFoldDB" id="A0A066VLA0"/>
<feature type="compositionally biased region" description="Low complexity" evidence="1">
    <location>
        <begin position="781"/>
        <end position="800"/>
    </location>
</feature>
<feature type="compositionally biased region" description="Polar residues" evidence="1">
    <location>
        <begin position="711"/>
        <end position="728"/>
    </location>
</feature>
<feature type="compositionally biased region" description="Low complexity" evidence="1">
    <location>
        <begin position="266"/>
        <end position="276"/>
    </location>
</feature>
<feature type="region of interest" description="Disordered" evidence="1">
    <location>
        <begin position="1004"/>
        <end position="1034"/>
    </location>
</feature>
<name>A0A066VLA0_TILAU</name>
<feature type="compositionally biased region" description="Low complexity" evidence="1">
    <location>
        <begin position="155"/>
        <end position="166"/>
    </location>
</feature>
<feature type="compositionally biased region" description="Polar residues" evidence="1">
    <location>
        <begin position="534"/>
        <end position="563"/>
    </location>
</feature>
<feature type="compositionally biased region" description="Low complexity" evidence="1">
    <location>
        <begin position="729"/>
        <end position="752"/>
    </location>
</feature>
<dbReference type="RefSeq" id="XP_013242081.1">
    <property type="nucleotide sequence ID" value="XM_013386627.1"/>
</dbReference>
<protein>
    <submittedName>
        <fullName evidence="2">Uncharacterized protein</fullName>
    </submittedName>
</protein>
<evidence type="ECO:0000313" key="2">
    <source>
        <dbReference type="EMBL" id="KDN42512.1"/>
    </source>
</evidence>
<feature type="compositionally biased region" description="Basic and acidic residues" evidence="1">
    <location>
        <begin position="352"/>
        <end position="361"/>
    </location>
</feature>
<feature type="compositionally biased region" description="Low complexity" evidence="1">
    <location>
        <begin position="113"/>
        <end position="128"/>
    </location>
</feature>
<feature type="compositionally biased region" description="Polar residues" evidence="1">
    <location>
        <begin position="935"/>
        <end position="947"/>
    </location>
</feature>
<dbReference type="InParanoid" id="A0A066VLA0"/>
<feature type="region of interest" description="Disordered" evidence="1">
    <location>
        <begin position="899"/>
        <end position="948"/>
    </location>
</feature>
<dbReference type="OMA" id="WATRTEA"/>
<feature type="compositionally biased region" description="Low complexity" evidence="1">
    <location>
        <begin position="917"/>
        <end position="931"/>
    </location>
</feature>
<feature type="compositionally biased region" description="Basic and acidic residues" evidence="1">
    <location>
        <begin position="486"/>
        <end position="502"/>
    </location>
</feature>
<feature type="region of interest" description="Disordered" evidence="1">
    <location>
        <begin position="312"/>
        <end position="462"/>
    </location>
</feature>
<feature type="compositionally biased region" description="Polar residues" evidence="1">
    <location>
        <begin position="227"/>
        <end position="237"/>
    </location>
</feature>
<feature type="region of interest" description="Disordered" evidence="1">
    <location>
        <begin position="111"/>
        <end position="205"/>
    </location>
</feature>
<proteinExistence type="predicted"/>
<feature type="region of interest" description="Disordered" evidence="1">
    <location>
        <begin position="217"/>
        <end position="294"/>
    </location>
</feature>